<gene>
    <name evidence="8" type="ORF">G210_4562</name>
</gene>
<feature type="transmembrane region" description="Helical" evidence="6">
    <location>
        <begin position="414"/>
        <end position="436"/>
    </location>
</feature>
<feature type="transmembrane region" description="Helical" evidence="6">
    <location>
        <begin position="164"/>
        <end position="185"/>
    </location>
</feature>
<evidence type="ECO:0000256" key="6">
    <source>
        <dbReference type="SAM" id="Phobius"/>
    </source>
</evidence>
<evidence type="ECO:0000256" key="5">
    <source>
        <dbReference type="SAM" id="MobiDB-lite"/>
    </source>
</evidence>
<evidence type="ECO:0000313" key="8">
    <source>
        <dbReference type="EMBL" id="EMG50400.1"/>
    </source>
</evidence>
<feature type="transmembrane region" description="Helical" evidence="6">
    <location>
        <begin position="336"/>
        <end position="355"/>
    </location>
</feature>
<dbReference type="CDD" id="cd17323">
    <property type="entry name" value="MFS_Tpo1_MDR_like"/>
    <property type="match status" value="1"/>
</dbReference>
<proteinExistence type="predicted"/>
<feature type="transmembrane region" description="Helical" evidence="6">
    <location>
        <begin position="442"/>
        <end position="464"/>
    </location>
</feature>
<dbReference type="InterPro" id="IPR020846">
    <property type="entry name" value="MFS_dom"/>
</dbReference>
<dbReference type="Proteomes" id="UP000011777">
    <property type="component" value="Unassembled WGS sequence"/>
</dbReference>
<evidence type="ECO:0000256" key="4">
    <source>
        <dbReference type="ARBA" id="ARBA00023136"/>
    </source>
</evidence>
<dbReference type="GO" id="GO:0015244">
    <property type="term" value="F:fluconazole transmembrane transporter activity"/>
    <property type="evidence" value="ECO:0007669"/>
    <property type="project" value="TreeGrafter"/>
</dbReference>
<evidence type="ECO:0000259" key="7">
    <source>
        <dbReference type="PROSITE" id="PS50850"/>
    </source>
</evidence>
<evidence type="ECO:0000256" key="2">
    <source>
        <dbReference type="ARBA" id="ARBA00022692"/>
    </source>
</evidence>
<reference evidence="8 9" key="1">
    <citation type="submission" date="2013-02" db="EMBL/GenBank/DDBJ databases">
        <title>Genome sequence of Candida maltosa Xu316, a potential industrial strain for xylitol and ethanol production.</title>
        <authorList>
            <person name="Yu J."/>
            <person name="Wang Q."/>
            <person name="Geng X."/>
            <person name="Bao W."/>
            <person name="He P."/>
            <person name="Cai J."/>
        </authorList>
    </citation>
    <scope>NUCLEOTIDE SEQUENCE [LARGE SCALE GENOMIC DNA]</scope>
    <source>
        <strain evidence="9">Xu316</strain>
    </source>
</reference>
<sequence length="549" mass="61315">MHYRFFRDSFVGRTIYHLSQHKYFKHKEEEKDYVVPEKYLPDFKEVPDENTFDKNKETEADNASNTSSATITNAGDKVMVTWDGDDDPENPLNWPFYQKAFFIFQISFLTTSVYMGSAVYTPGIEELMEELHVGRVVATLPLTLFVIGYGFGPMLFSPMSENAIFGRTSIYIITLALFVILQVPTALVKNIAGLCILRFLGGFFASPCLATGGASVADVVNFWNGPIGISVWSLGAVCGPSLGPFFGSILTVKAGWRWTFWFMCILSGFALLMLSFSLPETFSKTLLRRKAQRLRALTGNTRIISEGELENSLMTTHELVVDTLWRPLEITFMEPVVLLIDIYIAMVYSILYLFFEVFPIYFVGVRGFTLVELGTTYFSVLVGVCVACAVYLPIIKRKFTDPILRKEEVFPEVFIPLAIVGGFLLTSGLFIFGWSATRTTHWIGPLFGAAVTASGAFLIFQTLFNYMGASFKPIYLASVFASNDVVRSTVASVFPLFGAPLFNNLATPNYPVGWGSSVLGFITLVMILIPILFYLNGTKLRARSKYANN</sequence>
<feature type="transmembrane region" description="Helical" evidence="6">
    <location>
        <begin position="375"/>
        <end position="394"/>
    </location>
</feature>
<dbReference type="eggNOG" id="KOG0255">
    <property type="taxonomic scope" value="Eukaryota"/>
</dbReference>
<name>M3K546_CANMX</name>
<dbReference type="NCBIfam" id="TIGR00880">
    <property type="entry name" value="2_A_01_02"/>
    <property type="match status" value="1"/>
</dbReference>
<dbReference type="SUPFAM" id="SSF103473">
    <property type="entry name" value="MFS general substrate transporter"/>
    <property type="match status" value="1"/>
</dbReference>
<dbReference type="STRING" id="1245528.M3K546"/>
<feature type="transmembrane region" description="Helical" evidence="6">
    <location>
        <begin position="514"/>
        <end position="535"/>
    </location>
</feature>
<dbReference type="GO" id="GO:0005886">
    <property type="term" value="C:plasma membrane"/>
    <property type="evidence" value="ECO:0007669"/>
    <property type="project" value="UniProtKB-ARBA"/>
</dbReference>
<dbReference type="PANTHER" id="PTHR23502:SF23">
    <property type="entry name" value="FLUCONAZOLE RESISTANCE PROTEIN 1"/>
    <property type="match status" value="1"/>
</dbReference>
<feature type="transmembrane region" description="Helical" evidence="6">
    <location>
        <begin position="258"/>
        <end position="279"/>
    </location>
</feature>
<dbReference type="InterPro" id="IPR011701">
    <property type="entry name" value="MFS"/>
</dbReference>
<dbReference type="PANTHER" id="PTHR23502">
    <property type="entry name" value="MAJOR FACILITATOR SUPERFAMILY"/>
    <property type="match status" value="1"/>
</dbReference>
<dbReference type="FunFam" id="1.20.1250.20:FF:000011">
    <property type="entry name" value="MFS multidrug transporter, putative"/>
    <property type="match status" value="1"/>
</dbReference>
<feature type="transmembrane region" description="Helical" evidence="6">
    <location>
        <begin position="132"/>
        <end position="152"/>
    </location>
</feature>
<feature type="compositionally biased region" description="Basic and acidic residues" evidence="5">
    <location>
        <begin position="46"/>
        <end position="59"/>
    </location>
</feature>
<keyword evidence="3 6" id="KW-1133">Transmembrane helix</keyword>
<keyword evidence="9" id="KW-1185">Reference proteome</keyword>
<feature type="transmembrane region" description="Helical" evidence="6">
    <location>
        <begin position="191"/>
        <end position="217"/>
    </location>
</feature>
<dbReference type="AlphaFoldDB" id="M3K546"/>
<dbReference type="HOGENOM" id="CLU_008455_11_1_1"/>
<keyword evidence="4 6" id="KW-0472">Membrane</keyword>
<feature type="transmembrane region" description="Helical" evidence="6">
    <location>
        <begin position="100"/>
        <end position="120"/>
    </location>
</feature>
<feature type="region of interest" description="Disordered" evidence="5">
    <location>
        <begin position="46"/>
        <end position="69"/>
    </location>
</feature>
<dbReference type="OrthoDB" id="3357846at2759"/>
<dbReference type="OMA" id="CYQAHAY"/>
<feature type="domain" description="Major facilitator superfamily (MFS) profile" evidence="7">
    <location>
        <begin position="100"/>
        <end position="541"/>
    </location>
</feature>
<evidence type="ECO:0000256" key="3">
    <source>
        <dbReference type="ARBA" id="ARBA00022989"/>
    </source>
</evidence>
<evidence type="ECO:0000313" key="9">
    <source>
        <dbReference type="Proteomes" id="UP000011777"/>
    </source>
</evidence>
<accession>M3K546</accession>
<keyword evidence="2 6" id="KW-0812">Transmembrane</keyword>
<comment type="subcellular location">
    <subcellularLocation>
        <location evidence="1">Membrane</location>
        <topology evidence="1">Multi-pass membrane protein</topology>
    </subcellularLocation>
</comment>
<dbReference type="Pfam" id="PF07690">
    <property type="entry name" value="MFS_1"/>
    <property type="match status" value="1"/>
</dbReference>
<comment type="caution">
    <text evidence="8">The sequence shown here is derived from an EMBL/GenBank/DDBJ whole genome shotgun (WGS) entry which is preliminary data.</text>
</comment>
<protein>
    <submittedName>
        <fullName evidence="8">Benomyl/methotrexate resistance protein</fullName>
    </submittedName>
</protein>
<feature type="transmembrane region" description="Helical" evidence="6">
    <location>
        <begin position="229"/>
        <end position="252"/>
    </location>
</feature>
<evidence type="ECO:0000256" key="1">
    <source>
        <dbReference type="ARBA" id="ARBA00004141"/>
    </source>
</evidence>
<dbReference type="PROSITE" id="PS50850">
    <property type="entry name" value="MFS"/>
    <property type="match status" value="1"/>
</dbReference>
<organism evidence="8 9">
    <name type="scientific">Candida maltosa (strain Xu316)</name>
    <name type="common">Yeast</name>
    <dbReference type="NCBI Taxonomy" id="1245528"/>
    <lineage>
        <taxon>Eukaryota</taxon>
        <taxon>Fungi</taxon>
        <taxon>Dikarya</taxon>
        <taxon>Ascomycota</taxon>
        <taxon>Saccharomycotina</taxon>
        <taxon>Pichiomycetes</taxon>
        <taxon>Debaryomycetaceae</taxon>
        <taxon>Candida/Lodderomyces clade</taxon>
        <taxon>Candida</taxon>
    </lineage>
</organism>
<dbReference type="Gene3D" id="1.20.1250.20">
    <property type="entry name" value="MFS general substrate transporter like domains"/>
    <property type="match status" value="1"/>
</dbReference>
<dbReference type="GO" id="GO:1990961">
    <property type="term" value="P:xenobiotic detoxification by transmembrane export across the plasma membrane"/>
    <property type="evidence" value="ECO:0007669"/>
    <property type="project" value="TreeGrafter"/>
</dbReference>
<dbReference type="InterPro" id="IPR036259">
    <property type="entry name" value="MFS_trans_sf"/>
</dbReference>
<dbReference type="EMBL" id="AOGT01000282">
    <property type="protein sequence ID" value="EMG50400.1"/>
    <property type="molecule type" value="Genomic_DNA"/>
</dbReference>
<dbReference type="GO" id="GO:0042910">
    <property type="term" value="F:xenobiotic transmembrane transporter activity"/>
    <property type="evidence" value="ECO:0007669"/>
    <property type="project" value="InterPro"/>
</dbReference>
<dbReference type="InterPro" id="IPR001958">
    <property type="entry name" value="Tet-R_TetA/multi-R_MdtG-like"/>
</dbReference>